<dbReference type="RefSeq" id="XP_064700250.1">
    <property type="nucleotide sequence ID" value="XM_064854143.1"/>
</dbReference>
<evidence type="ECO:0000313" key="1">
    <source>
        <dbReference type="EMBL" id="KAK5044594.1"/>
    </source>
</evidence>
<accession>A0AAV9MT62</accession>
<gene>
    <name evidence="1" type="ORF">LTR84_010608</name>
</gene>
<proteinExistence type="predicted"/>
<comment type="caution">
    <text evidence="1">The sequence shown here is derived from an EMBL/GenBank/DDBJ whole genome shotgun (WGS) entry which is preliminary data.</text>
</comment>
<organism evidence="1 2">
    <name type="scientific">Exophiala bonariae</name>
    <dbReference type="NCBI Taxonomy" id="1690606"/>
    <lineage>
        <taxon>Eukaryota</taxon>
        <taxon>Fungi</taxon>
        <taxon>Dikarya</taxon>
        <taxon>Ascomycota</taxon>
        <taxon>Pezizomycotina</taxon>
        <taxon>Eurotiomycetes</taxon>
        <taxon>Chaetothyriomycetidae</taxon>
        <taxon>Chaetothyriales</taxon>
        <taxon>Herpotrichiellaceae</taxon>
        <taxon>Exophiala</taxon>
    </lineage>
</organism>
<dbReference type="GeneID" id="89978764"/>
<dbReference type="AlphaFoldDB" id="A0AAV9MT62"/>
<dbReference type="Proteomes" id="UP001358417">
    <property type="component" value="Unassembled WGS sequence"/>
</dbReference>
<evidence type="ECO:0000313" key="2">
    <source>
        <dbReference type="Proteomes" id="UP001358417"/>
    </source>
</evidence>
<keyword evidence="2" id="KW-1185">Reference proteome</keyword>
<protein>
    <submittedName>
        <fullName evidence="1">Uncharacterized protein</fullName>
    </submittedName>
</protein>
<name>A0AAV9MT62_9EURO</name>
<dbReference type="EMBL" id="JAVRRD010000046">
    <property type="protein sequence ID" value="KAK5044594.1"/>
    <property type="molecule type" value="Genomic_DNA"/>
</dbReference>
<sequence length="200" mass="23525">MARTLKFEAGRAFAGQEGERPLDLFFDYRETIEDIKMPESMINPYTITIKSLRQAAQDFSAKAPKARFALLRLWSAPHFYPFMMGLNNRDLTIFRDGIGRMWVWKFMCKDMAYSEYSVHKNMTARLEQMQRQLGSDSHKFQVRKDVVLVMGRDEDELLKLAAAATFSVQTQPWRLEIDFWKSFVNVDVKFLDGLQDEWWA</sequence>
<reference evidence="1 2" key="1">
    <citation type="submission" date="2023-08" db="EMBL/GenBank/DDBJ databases">
        <title>Black Yeasts Isolated from many extreme environments.</title>
        <authorList>
            <person name="Coleine C."/>
            <person name="Stajich J.E."/>
            <person name="Selbmann L."/>
        </authorList>
    </citation>
    <scope>NUCLEOTIDE SEQUENCE [LARGE SCALE GENOMIC DNA]</scope>
    <source>
        <strain evidence="1 2">CCFEE 5792</strain>
    </source>
</reference>